<comment type="subcellular location">
    <subcellularLocation>
        <location evidence="1 9">Cell membrane</location>
        <topology evidence="1 9">Multi-pass membrane protein</topology>
    </subcellularLocation>
</comment>
<keyword evidence="6" id="KW-0653">Protein transport</keyword>
<dbReference type="OrthoDB" id="9766870at2"/>
<keyword evidence="3" id="KW-1003">Cell membrane</keyword>
<dbReference type="GO" id="GO:0015833">
    <property type="term" value="P:peptide transport"/>
    <property type="evidence" value="ECO:0007669"/>
    <property type="project" value="UniProtKB-KW"/>
</dbReference>
<dbReference type="PANTHER" id="PTHR43386">
    <property type="entry name" value="OLIGOPEPTIDE TRANSPORT SYSTEM PERMEASE PROTEIN APPC"/>
    <property type="match status" value="1"/>
</dbReference>
<dbReference type="AlphaFoldDB" id="S5YZI4"/>
<dbReference type="EMBL" id="CP006651">
    <property type="protein sequence ID" value="AGT10621.1"/>
    <property type="molecule type" value="Genomic_DNA"/>
</dbReference>
<evidence type="ECO:0000256" key="9">
    <source>
        <dbReference type="RuleBase" id="RU363032"/>
    </source>
</evidence>
<sequence>MRLRWVHVAAAMLIAFAATGAFWQPYPPGAVDMLAKNLGPSLPHPFGTDHLGRDLASRMMEAAGRSLLVVALVALIGFLGGMLTGSIAALLGGWRERLLLRAAEMFIVLPTLIWALVAGALFGLNPLTAGLALGLAGLGPMALTANSLTHRTLGLDYIRAARALGVTRAGLLRRHVLPAILPLLSAQAGAQAGQAVVAYAGLAFLGLGVDPSRPDWGAMLFEYRMFIFETPRLMLIPGLGIATMALIINLLADPPK</sequence>
<dbReference type="KEGG" id="pami:JCM7686_pAMI1p035"/>
<feature type="domain" description="ABC transmembrane type-1" evidence="10">
    <location>
        <begin position="63"/>
        <end position="252"/>
    </location>
</feature>
<comment type="similarity">
    <text evidence="9">Belongs to the binding-protein-dependent transport system permease family.</text>
</comment>
<evidence type="ECO:0000256" key="5">
    <source>
        <dbReference type="ARBA" id="ARBA00022856"/>
    </source>
</evidence>
<keyword evidence="7 9" id="KW-1133">Transmembrane helix</keyword>
<reference evidence="11 12" key="1">
    <citation type="journal article" date="2014" name="BMC Genomics">
        <title>Architecture and functions of a multipartite genome of the methylotrophic bacterium Paracoccus aminophilus JCM 7686, containing primary and secondary chromids.</title>
        <authorList>
            <person name="Dziewit L."/>
            <person name="Czarnecki J."/>
            <person name="Wibberg D."/>
            <person name="Radlinska M."/>
            <person name="Mrozek P."/>
            <person name="Szymczak M."/>
            <person name="Schluter A."/>
            <person name="Puhler A."/>
            <person name="Bartosik D."/>
        </authorList>
    </citation>
    <scope>NUCLEOTIDE SEQUENCE [LARGE SCALE GENOMIC DNA]</scope>
    <source>
        <strain evidence="11">JCM 7686</strain>
        <plasmid evidence="12">Plasmid pAMI1</plasmid>
    </source>
</reference>
<dbReference type="Gene3D" id="1.10.3720.10">
    <property type="entry name" value="MetI-like"/>
    <property type="match status" value="1"/>
</dbReference>
<feature type="transmembrane region" description="Helical" evidence="9">
    <location>
        <begin position="130"/>
        <end position="149"/>
    </location>
</feature>
<feature type="transmembrane region" description="Helical" evidence="9">
    <location>
        <begin position="233"/>
        <end position="252"/>
    </location>
</feature>
<keyword evidence="4 9" id="KW-0812">Transmembrane</keyword>
<dbReference type="RefSeq" id="WP_020952770.1">
    <property type="nucleotide sequence ID" value="NC_022042.1"/>
</dbReference>
<protein>
    <submittedName>
        <fullName evidence="11">ABC-type dipeptide/oligopeptide/nickel transport systems, permease component</fullName>
    </submittedName>
</protein>
<evidence type="ECO:0000256" key="2">
    <source>
        <dbReference type="ARBA" id="ARBA00022448"/>
    </source>
</evidence>
<dbReference type="Pfam" id="PF00528">
    <property type="entry name" value="BPD_transp_1"/>
    <property type="match status" value="1"/>
</dbReference>
<dbReference type="InterPro" id="IPR000515">
    <property type="entry name" value="MetI-like"/>
</dbReference>
<evidence type="ECO:0000256" key="3">
    <source>
        <dbReference type="ARBA" id="ARBA00022475"/>
    </source>
</evidence>
<dbReference type="Proteomes" id="UP000015480">
    <property type="component" value="Plasmid pAMI1"/>
</dbReference>
<dbReference type="InterPro" id="IPR035906">
    <property type="entry name" value="MetI-like_sf"/>
</dbReference>
<dbReference type="InterPro" id="IPR050366">
    <property type="entry name" value="BP-dependent_transpt_permease"/>
</dbReference>
<geneLocation type="plasmid" evidence="11 12">
    <name>pAMI1</name>
</geneLocation>
<keyword evidence="12" id="KW-1185">Reference proteome</keyword>
<evidence type="ECO:0000313" key="12">
    <source>
        <dbReference type="Proteomes" id="UP000015480"/>
    </source>
</evidence>
<dbReference type="HOGENOM" id="CLU_028518_5_3_5"/>
<dbReference type="CDD" id="cd06261">
    <property type="entry name" value="TM_PBP2"/>
    <property type="match status" value="1"/>
</dbReference>
<keyword evidence="5" id="KW-0571">Peptide transport</keyword>
<accession>S5YZI4</accession>
<organism evidence="11 12">
    <name type="scientific">Paracoccus aminophilus JCM 7686</name>
    <dbReference type="NCBI Taxonomy" id="1367847"/>
    <lineage>
        <taxon>Bacteria</taxon>
        <taxon>Pseudomonadati</taxon>
        <taxon>Pseudomonadota</taxon>
        <taxon>Alphaproteobacteria</taxon>
        <taxon>Rhodobacterales</taxon>
        <taxon>Paracoccaceae</taxon>
        <taxon>Paracoccus</taxon>
    </lineage>
</organism>
<evidence type="ECO:0000256" key="4">
    <source>
        <dbReference type="ARBA" id="ARBA00022692"/>
    </source>
</evidence>
<keyword evidence="2 9" id="KW-0813">Transport</keyword>
<evidence type="ECO:0000256" key="1">
    <source>
        <dbReference type="ARBA" id="ARBA00004651"/>
    </source>
</evidence>
<proteinExistence type="inferred from homology"/>
<keyword evidence="11" id="KW-0614">Plasmid</keyword>
<dbReference type="SUPFAM" id="SSF161098">
    <property type="entry name" value="MetI-like"/>
    <property type="match status" value="1"/>
</dbReference>
<dbReference type="PROSITE" id="PS50928">
    <property type="entry name" value="ABC_TM1"/>
    <property type="match status" value="1"/>
</dbReference>
<evidence type="ECO:0000256" key="8">
    <source>
        <dbReference type="ARBA" id="ARBA00023136"/>
    </source>
</evidence>
<evidence type="ECO:0000259" key="10">
    <source>
        <dbReference type="PROSITE" id="PS50928"/>
    </source>
</evidence>
<feature type="transmembrane region" description="Helical" evidence="9">
    <location>
        <begin position="106"/>
        <end position="124"/>
    </location>
</feature>
<dbReference type="PATRIC" id="fig|1367847.3.peg.3546"/>
<dbReference type="GO" id="GO:0015031">
    <property type="term" value="P:protein transport"/>
    <property type="evidence" value="ECO:0007669"/>
    <property type="project" value="UniProtKB-KW"/>
</dbReference>
<name>S5YZI4_PARAH</name>
<keyword evidence="8 9" id="KW-0472">Membrane</keyword>
<evidence type="ECO:0000256" key="6">
    <source>
        <dbReference type="ARBA" id="ARBA00022927"/>
    </source>
</evidence>
<gene>
    <name evidence="11" type="ORF">JCM7686_pAMI1p035</name>
</gene>
<dbReference type="GO" id="GO:0005886">
    <property type="term" value="C:plasma membrane"/>
    <property type="evidence" value="ECO:0007669"/>
    <property type="project" value="UniProtKB-SubCell"/>
</dbReference>
<feature type="transmembrane region" description="Helical" evidence="9">
    <location>
        <begin position="67"/>
        <end position="94"/>
    </location>
</feature>
<dbReference type="PANTHER" id="PTHR43386:SF1">
    <property type="entry name" value="D,D-DIPEPTIDE TRANSPORT SYSTEM PERMEASE PROTEIN DDPC-RELATED"/>
    <property type="match status" value="1"/>
</dbReference>
<evidence type="ECO:0000313" key="11">
    <source>
        <dbReference type="EMBL" id="AGT10621.1"/>
    </source>
</evidence>
<evidence type="ECO:0000256" key="7">
    <source>
        <dbReference type="ARBA" id="ARBA00022989"/>
    </source>
</evidence>
<dbReference type="GO" id="GO:0055085">
    <property type="term" value="P:transmembrane transport"/>
    <property type="evidence" value="ECO:0007669"/>
    <property type="project" value="InterPro"/>
</dbReference>